<dbReference type="EMBL" id="JFYZ01000040">
    <property type="protein sequence ID" value="EZP74904.1"/>
    <property type="molecule type" value="Genomic_DNA"/>
</dbReference>
<evidence type="ECO:0000313" key="2">
    <source>
        <dbReference type="Proteomes" id="UP000024329"/>
    </source>
</evidence>
<dbReference type="PATRIC" id="fig|158500.4.peg.4718"/>
<evidence type="ECO:0000313" key="1">
    <source>
        <dbReference type="EMBL" id="EZP74904.1"/>
    </source>
</evidence>
<dbReference type="Proteomes" id="UP000024329">
    <property type="component" value="Unassembled WGS sequence"/>
</dbReference>
<name>A0A031JNF6_9SPHN</name>
<accession>A0A031JNF6</accession>
<sequence length="91" mass="10337">MPKRRSLPLDDASPQMKTLAAWCIDHGLNVRRTSSLQLKVGPFNVWPDAGTWNRDDDLKRKSGLRLFREAVECWGRASDIWVSGTIIAFPL</sequence>
<proteinExistence type="predicted"/>
<reference evidence="1 2" key="1">
    <citation type="submission" date="2014-03" db="EMBL/GenBank/DDBJ databases">
        <title>Whole genome sequence of Novosphingobium resinovorum KF1.</title>
        <authorList>
            <person name="Gan H.M."/>
            <person name="Gan H.Y."/>
            <person name="Chew T.H."/>
            <person name="Savka M.A."/>
        </authorList>
    </citation>
    <scope>NUCLEOTIDE SEQUENCE [LARGE SCALE GENOMIC DNA]</scope>
    <source>
        <strain evidence="1 2">KF1</strain>
    </source>
</reference>
<dbReference type="RefSeq" id="WP_036529191.1">
    <property type="nucleotide sequence ID" value="NZ_JFYZ01000040.1"/>
</dbReference>
<protein>
    <submittedName>
        <fullName evidence="1">Uncharacterized protein</fullName>
    </submittedName>
</protein>
<comment type="caution">
    <text evidence="1">The sequence shown here is derived from an EMBL/GenBank/DDBJ whole genome shotgun (WGS) entry which is preliminary data.</text>
</comment>
<organism evidence="1 2">
    <name type="scientific">Novosphingobium resinovorum</name>
    <dbReference type="NCBI Taxonomy" id="158500"/>
    <lineage>
        <taxon>Bacteria</taxon>
        <taxon>Pseudomonadati</taxon>
        <taxon>Pseudomonadota</taxon>
        <taxon>Alphaproteobacteria</taxon>
        <taxon>Sphingomonadales</taxon>
        <taxon>Sphingomonadaceae</taxon>
        <taxon>Novosphingobium</taxon>
    </lineage>
</organism>
<dbReference type="AlphaFoldDB" id="A0A031JNF6"/>
<gene>
    <name evidence="1" type="ORF">BV97_04642</name>
</gene>